<dbReference type="AlphaFoldDB" id="A0A9W8GW01"/>
<reference evidence="1" key="1">
    <citation type="submission" date="2022-07" db="EMBL/GenBank/DDBJ databases">
        <title>Phylogenomic reconstructions and comparative analyses of Kickxellomycotina fungi.</title>
        <authorList>
            <person name="Reynolds N.K."/>
            <person name="Stajich J.E."/>
            <person name="Barry K."/>
            <person name="Grigoriev I.V."/>
            <person name="Crous P."/>
            <person name="Smith M.E."/>
        </authorList>
    </citation>
    <scope>NUCLEOTIDE SEQUENCE</scope>
    <source>
        <strain evidence="1">BCRC 34297</strain>
    </source>
</reference>
<dbReference type="PANTHER" id="PTHR40202:SF1">
    <property type="entry name" value="HD DOMAIN-CONTAINING PROTEIN"/>
    <property type="match status" value="1"/>
</dbReference>
<dbReference type="SUPFAM" id="SSF109604">
    <property type="entry name" value="HD-domain/PDEase-like"/>
    <property type="match status" value="1"/>
</dbReference>
<evidence type="ECO:0000313" key="2">
    <source>
        <dbReference type="Proteomes" id="UP001140011"/>
    </source>
</evidence>
<proteinExistence type="predicted"/>
<dbReference type="EMBL" id="JANBUH010000364">
    <property type="protein sequence ID" value="KAJ2751733.1"/>
    <property type="molecule type" value="Genomic_DNA"/>
</dbReference>
<evidence type="ECO:0008006" key="3">
    <source>
        <dbReference type="Google" id="ProtNLM"/>
    </source>
</evidence>
<protein>
    <recommendedName>
        <fullName evidence="3">HD domain-containing protein</fullName>
    </recommendedName>
</protein>
<dbReference type="PANTHER" id="PTHR40202">
    <property type="match status" value="1"/>
</dbReference>
<keyword evidence="2" id="KW-1185">Reference proteome</keyword>
<gene>
    <name evidence="1" type="ORF">GGI19_004290</name>
</gene>
<dbReference type="InterPro" id="IPR052567">
    <property type="entry name" value="OP_Dioxygenase"/>
</dbReference>
<organism evidence="1 2">
    <name type="scientific">Coemansia pectinata</name>
    <dbReference type="NCBI Taxonomy" id="1052879"/>
    <lineage>
        <taxon>Eukaryota</taxon>
        <taxon>Fungi</taxon>
        <taxon>Fungi incertae sedis</taxon>
        <taxon>Zoopagomycota</taxon>
        <taxon>Kickxellomycotina</taxon>
        <taxon>Kickxellomycetes</taxon>
        <taxon>Kickxellales</taxon>
        <taxon>Kickxellaceae</taxon>
        <taxon>Coemansia</taxon>
    </lineage>
</organism>
<accession>A0A9W8GW01</accession>
<dbReference type="Gene3D" id="1.10.3210.10">
    <property type="entry name" value="Hypothetical protein af1432"/>
    <property type="match status" value="1"/>
</dbReference>
<evidence type="ECO:0000313" key="1">
    <source>
        <dbReference type="EMBL" id="KAJ2751733.1"/>
    </source>
</evidence>
<sequence>MSTNMSPEQRVSTVFQTLEKASKVDVIIGLKTQLDCVLEAAHVIKLHGADEETILAALLQDIGLYSPLPDNWRDILDNEDETNTFDDYEAGAEYLRKFGFPKKTCELIESDILAKRYLVTTDPIYLEAFNASEDSEDSWTVPLSPEEMNKLENDQLFQQKVWIRKWNTGRLSDGIAVPALDAYREMAIRNLKPVV</sequence>
<dbReference type="Proteomes" id="UP001140011">
    <property type="component" value="Unassembled WGS sequence"/>
</dbReference>
<comment type="caution">
    <text evidence="1">The sequence shown here is derived from an EMBL/GenBank/DDBJ whole genome shotgun (WGS) entry which is preliminary data.</text>
</comment>
<name>A0A9W8GW01_9FUNG</name>
<dbReference type="OrthoDB" id="445007at2759"/>